<name>A0AAE0P3E1_SORBR</name>
<comment type="caution">
    <text evidence="3">The sequence shown here is derived from an EMBL/GenBank/DDBJ whole genome shotgun (WGS) entry which is preliminary data.</text>
</comment>
<dbReference type="AlphaFoldDB" id="A0AAE0P3E1"/>
<dbReference type="EMBL" id="JAUTDP010000011">
    <property type="protein sequence ID" value="KAK3392569.1"/>
    <property type="molecule type" value="Genomic_DNA"/>
</dbReference>
<evidence type="ECO:0000313" key="3">
    <source>
        <dbReference type="EMBL" id="KAK3392569.1"/>
    </source>
</evidence>
<organism evidence="3 4">
    <name type="scientific">Sordaria brevicollis</name>
    <dbReference type="NCBI Taxonomy" id="83679"/>
    <lineage>
        <taxon>Eukaryota</taxon>
        <taxon>Fungi</taxon>
        <taxon>Dikarya</taxon>
        <taxon>Ascomycota</taxon>
        <taxon>Pezizomycotina</taxon>
        <taxon>Sordariomycetes</taxon>
        <taxon>Sordariomycetidae</taxon>
        <taxon>Sordariales</taxon>
        <taxon>Sordariaceae</taxon>
        <taxon>Sordaria</taxon>
    </lineage>
</organism>
<evidence type="ECO:0000259" key="2">
    <source>
        <dbReference type="Pfam" id="PF06985"/>
    </source>
</evidence>
<evidence type="ECO:0000256" key="1">
    <source>
        <dbReference type="SAM" id="MobiDB-lite"/>
    </source>
</evidence>
<gene>
    <name evidence="3" type="ORF">B0T20DRAFT_482704</name>
</gene>
<dbReference type="Pfam" id="PF06985">
    <property type="entry name" value="HET"/>
    <property type="match status" value="1"/>
</dbReference>
<dbReference type="PANTHER" id="PTHR33112">
    <property type="entry name" value="DOMAIN PROTEIN, PUTATIVE-RELATED"/>
    <property type="match status" value="1"/>
</dbReference>
<reference evidence="3" key="2">
    <citation type="submission" date="2023-07" db="EMBL/GenBank/DDBJ databases">
        <authorList>
            <consortium name="Lawrence Berkeley National Laboratory"/>
            <person name="Haridas S."/>
            <person name="Hensen N."/>
            <person name="Bonometti L."/>
            <person name="Westerberg I."/>
            <person name="Brannstrom I.O."/>
            <person name="Guillou S."/>
            <person name="Cros-Aarteil S."/>
            <person name="Calhoun S."/>
            <person name="Kuo A."/>
            <person name="Mondo S."/>
            <person name="Pangilinan J."/>
            <person name="Riley R."/>
            <person name="LaButti K."/>
            <person name="Andreopoulos B."/>
            <person name="Lipzen A."/>
            <person name="Chen C."/>
            <person name="Yanf M."/>
            <person name="Daum C."/>
            <person name="Ng V."/>
            <person name="Clum A."/>
            <person name="Steindorff A."/>
            <person name="Ohm R."/>
            <person name="Martin F."/>
            <person name="Silar P."/>
            <person name="Natvig D."/>
            <person name="Lalanne C."/>
            <person name="Gautier V."/>
            <person name="Ament-velasquez S.L."/>
            <person name="Kruys A."/>
            <person name="Hutchinson M.I."/>
            <person name="Powell A.J."/>
            <person name="Barry K."/>
            <person name="Miller A.N."/>
            <person name="Grigoriev I.V."/>
            <person name="Debuchy R."/>
            <person name="Gladieux P."/>
            <person name="Thoren M.H."/>
            <person name="Johannesson H."/>
        </authorList>
    </citation>
    <scope>NUCLEOTIDE SEQUENCE</scope>
    <source>
        <strain evidence="3">FGSC 1904</strain>
    </source>
</reference>
<reference evidence="3" key="1">
    <citation type="journal article" date="2023" name="Mol. Phylogenet. Evol.">
        <title>Genome-scale phylogeny and comparative genomics of the fungal order Sordariales.</title>
        <authorList>
            <person name="Hensen N."/>
            <person name="Bonometti L."/>
            <person name="Westerberg I."/>
            <person name="Brannstrom I.O."/>
            <person name="Guillou S."/>
            <person name="Cros-Aarteil S."/>
            <person name="Calhoun S."/>
            <person name="Haridas S."/>
            <person name="Kuo A."/>
            <person name="Mondo S."/>
            <person name="Pangilinan J."/>
            <person name="Riley R."/>
            <person name="LaButti K."/>
            <person name="Andreopoulos B."/>
            <person name="Lipzen A."/>
            <person name="Chen C."/>
            <person name="Yan M."/>
            <person name="Daum C."/>
            <person name="Ng V."/>
            <person name="Clum A."/>
            <person name="Steindorff A."/>
            <person name="Ohm R.A."/>
            <person name="Martin F."/>
            <person name="Silar P."/>
            <person name="Natvig D.O."/>
            <person name="Lalanne C."/>
            <person name="Gautier V."/>
            <person name="Ament-Velasquez S.L."/>
            <person name="Kruys A."/>
            <person name="Hutchinson M.I."/>
            <person name="Powell A.J."/>
            <person name="Barry K."/>
            <person name="Miller A.N."/>
            <person name="Grigoriev I.V."/>
            <person name="Debuchy R."/>
            <person name="Gladieux P."/>
            <person name="Hiltunen Thoren M."/>
            <person name="Johannesson H."/>
        </authorList>
    </citation>
    <scope>NUCLEOTIDE SEQUENCE</scope>
    <source>
        <strain evidence="3">FGSC 1904</strain>
    </source>
</reference>
<evidence type="ECO:0000313" key="4">
    <source>
        <dbReference type="Proteomes" id="UP001281003"/>
    </source>
</evidence>
<sequence>MESTGLTFALDPSSSPERRLRKARSAPPLLYKSTDWNDTVKSGHTWPPWETRATELDELCDRCRSIDIQYEFDPDTLRTRDWKQVPAGSHYRDLLVLADQIFTKDASCPLCRFFYSLRWPQLLRPAKISLNTWPPSTIFETYSSNVKIFWNRNSDGVNSFPLHNEFYPVGVPVLAVSQGPEYLSYVTYDMGRSRYRNAYCVPELVLTSDFDYKTWRSVPGKALRVLPFHVNYKLIQAWLARCHYAHSQYCLTEEVKHSCAVSCIDSTTREIVTIRPGDEYLALSYVWGDSAHANRGVIKRNDGRRFVAKNVAKVIEDAIIVVRNLGKRYLWVDQLCIDQDSNTDKQRQIHNMHNIYEGACATIVAAAGADSSFGLPGVSRTPRSEQLYLKTTSFSLVGSLPLLSEALRNTVWCTRGWTYQEAVLSRRLIIFTEHQVYFTCRAATWGEDNVADKETFQIAELSSGEPGILGPQMFRQTRWHQAWGSSSVDEKLDTHINKFCQRTLSCETDMLDAIRGLLSRSPWYTYYGMIVHKYQTAKEKLKWNRKPDPMTFITSLYFNFRPRGAHLSNVTRRAGLPSWSWVGWKAPAGVDMAMHGLNSFDDKAYFGKLEVEDKDGSLITMLDLLASHTRDLSSPRRESRVIPELSRYIWIENVVIQVGFHLGGKYSHFYLVRFCLCHPFPKKDRSPVIRQPWWEKPPYECPGGQTGTRFDHGCTKANDPMFVRMLTESWHCLLLGRDEWESCFLILDWSEDRSTAYRVGTLSIKCTDEEWEELLRRVPNERRKVRLG</sequence>
<dbReference type="Proteomes" id="UP001281003">
    <property type="component" value="Unassembled WGS sequence"/>
</dbReference>
<keyword evidence="4" id="KW-1185">Reference proteome</keyword>
<accession>A0AAE0P3E1</accession>
<proteinExistence type="predicted"/>
<dbReference type="PANTHER" id="PTHR33112:SF12">
    <property type="entry name" value="HETEROKARYON INCOMPATIBILITY DOMAIN-CONTAINING PROTEIN"/>
    <property type="match status" value="1"/>
</dbReference>
<protein>
    <submittedName>
        <fullName evidence="3">Heterokaryon incompatibility protein-domain-containing protein</fullName>
    </submittedName>
</protein>
<feature type="domain" description="Heterokaryon incompatibility" evidence="2">
    <location>
        <begin position="280"/>
        <end position="421"/>
    </location>
</feature>
<feature type="region of interest" description="Disordered" evidence="1">
    <location>
        <begin position="1"/>
        <end position="24"/>
    </location>
</feature>
<dbReference type="InterPro" id="IPR010730">
    <property type="entry name" value="HET"/>
</dbReference>